<keyword evidence="3" id="KW-1185">Reference proteome</keyword>
<dbReference type="RefSeq" id="WP_170195208.1">
    <property type="nucleotide sequence ID" value="NZ_JABBNB010000016.1"/>
</dbReference>
<protein>
    <submittedName>
        <fullName evidence="2">Uncharacterized protein</fullName>
    </submittedName>
</protein>
<gene>
    <name evidence="2" type="ORF">HH308_15905</name>
</gene>
<comment type="caution">
    <text evidence="2">The sequence shown here is derived from an EMBL/GenBank/DDBJ whole genome shotgun (WGS) entry which is preliminary data.</text>
</comment>
<keyword evidence="1" id="KW-0472">Membrane</keyword>
<reference evidence="2 3" key="1">
    <citation type="submission" date="2020-04" db="EMBL/GenBank/DDBJ databases">
        <title>Gordonia sp. nov. TBRC 11910.</title>
        <authorList>
            <person name="Suriyachadkun C."/>
        </authorList>
    </citation>
    <scope>NUCLEOTIDE SEQUENCE [LARGE SCALE GENOMIC DNA]</scope>
    <source>
        <strain evidence="2 3">TBRC 11910</strain>
    </source>
</reference>
<organism evidence="2 3">
    <name type="scientific">Gordonia asplenii</name>
    <dbReference type="NCBI Taxonomy" id="2725283"/>
    <lineage>
        <taxon>Bacteria</taxon>
        <taxon>Bacillati</taxon>
        <taxon>Actinomycetota</taxon>
        <taxon>Actinomycetes</taxon>
        <taxon>Mycobacteriales</taxon>
        <taxon>Gordoniaceae</taxon>
        <taxon>Gordonia</taxon>
    </lineage>
</organism>
<dbReference type="Proteomes" id="UP000550729">
    <property type="component" value="Unassembled WGS sequence"/>
</dbReference>
<name>A0A848KX83_9ACTN</name>
<proteinExistence type="predicted"/>
<sequence length="359" mass="36528">MGHVLGIAVVDRQIASVVHDADGALLASNLVELDVESPSAVEAAINDLVDSVPYDIDSIGLACADPTLTETLSQRFVLSPGRPAWYESVTVTDIAPALAQVGVTESRRPGTVAIVNLDENSAPAPGTSIVTVDTTTGIITAGTDFDAGHRADEPSAVVDPAGANTVADAIAAMPGGDAVTSVICTGPGAALPGVAPAFEYAMQRPVQIASQPLYAIASGAASMSTRLPVLGAAADPDYDRANRRRWAMIIAAVAGAFFVATIAGVAVLFGTGTAQRVVEGPTLSVTTETVTPPAQTVTTTVVQQGDETTRVRTVTPPARTVTRTVRPDGPTPTVTVSETATVTVTETVQGGIVPTLPQS</sequence>
<dbReference type="EMBL" id="JABBNB010000016">
    <property type="protein sequence ID" value="NMO02697.1"/>
    <property type="molecule type" value="Genomic_DNA"/>
</dbReference>
<keyword evidence="1" id="KW-1133">Transmembrane helix</keyword>
<feature type="transmembrane region" description="Helical" evidence="1">
    <location>
        <begin position="246"/>
        <end position="269"/>
    </location>
</feature>
<keyword evidence="1" id="KW-0812">Transmembrane</keyword>
<evidence type="ECO:0000313" key="3">
    <source>
        <dbReference type="Proteomes" id="UP000550729"/>
    </source>
</evidence>
<evidence type="ECO:0000256" key="1">
    <source>
        <dbReference type="SAM" id="Phobius"/>
    </source>
</evidence>
<dbReference type="AlphaFoldDB" id="A0A848KX83"/>
<accession>A0A848KX83</accession>
<evidence type="ECO:0000313" key="2">
    <source>
        <dbReference type="EMBL" id="NMO02697.1"/>
    </source>
</evidence>